<protein>
    <submittedName>
        <fullName evidence="1">Uncharacterized protein</fullName>
    </submittedName>
</protein>
<organism evidence="1 2">
    <name type="scientific">Panicum miliaceum</name>
    <name type="common">Proso millet</name>
    <name type="synonym">Broomcorn millet</name>
    <dbReference type="NCBI Taxonomy" id="4540"/>
    <lineage>
        <taxon>Eukaryota</taxon>
        <taxon>Viridiplantae</taxon>
        <taxon>Streptophyta</taxon>
        <taxon>Embryophyta</taxon>
        <taxon>Tracheophyta</taxon>
        <taxon>Spermatophyta</taxon>
        <taxon>Magnoliopsida</taxon>
        <taxon>Liliopsida</taxon>
        <taxon>Poales</taxon>
        <taxon>Poaceae</taxon>
        <taxon>PACMAD clade</taxon>
        <taxon>Panicoideae</taxon>
        <taxon>Panicodae</taxon>
        <taxon>Paniceae</taxon>
        <taxon>Panicinae</taxon>
        <taxon>Panicum</taxon>
        <taxon>Panicum sect. Panicum</taxon>
    </lineage>
</organism>
<dbReference type="Proteomes" id="UP000275267">
    <property type="component" value="Unassembled WGS sequence"/>
</dbReference>
<sequence>MSIRLPQPPLLLKRWVPRQLPASTPFQEEWFLKVQTLSTTDEMSSMLVVLVIEWSQSDGMEA</sequence>
<dbReference type="EMBL" id="PQIB02000007">
    <property type="protein sequence ID" value="RLN09801.1"/>
    <property type="molecule type" value="Genomic_DNA"/>
</dbReference>
<gene>
    <name evidence="1" type="ORF">C2845_PM11G21180</name>
</gene>
<name>A0A3L6RVJ4_PANMI</name>
<evidence type="ECO:0000313" key="1">
    <source>
        <dbReference type="EMBL" id="RLN09801.1"/>
    </source>
</evidence>
<dbReference type="AlphaFoldDB" id="A0A3L6RVJ4"/>
<accession>A0A3L6RVJ4</accession>
<evidence type="ECO:0000313" key="2">
    <source>
        <dbReference type="Proteomes" id="UP000275267"/>
    </source>
</evidence>
<keyword evidence="2" id="KW-1185">Reference proteome</keyword>
<reference evidence="2" key="1">
    <citation type="journal article" date="2019" name="Nat. Commun.">
        <title>The genome of broomcorn millet.</title>
        <authorList>
            <person name="Zou C."/>
            <person name="Miki D."/>
            <person name="Li D."/>
            <person name="Tang Q."/>
            <person name="Xiao L."/>
            <person name="Rajput S."/>
            <person name="Deng P."/>
            <person name="Jia W."/>
            <person name="Huang R."/>
            <person name="Zhang M."/>
            <person name="Sun Y."/>
            <person name="Hu J."/>
            <person name="Fu X."/>
            <person name="Schnable P.S."/>
            <person name="Li F."/>
            <person name="Zhang H."/>
            <person name="Feng B."/>
            <person name="Zhu X."/>
            <person name="Liu R."/>
            <person name="Schnable J.C."/>
            <person name="Zhu J.-K."/>
            <person name="Zhang H."/>
        </authorList>
    </citation>
    <scope>NUCLEOTIDE SEQUENCE [LARGE SCALE GENOMIC DNA]</scope>
</reference>
<proteinExistence type="predicted"/>
<comment type="caution">
    <text evidence="1">The sequence shown here is derived from an EMBL/GenBank/DDBJ whole genome shotgun (WGS) entry which is preliminary data.</text>
</comment>
<dbReference type="OrthoDB" id="10487117at2759"/>